<dbReference type="GO" id="GO:0042626">
    <property type="term" value="F:ATPase-coupled transmembrane transporter activity"/>
    <property type="evidence" value="ECO:0007669"/>
    <property type="project" value="TreeGrafter"/>
</dbReference>
<feature type="compositionally biased region" description="Basic and acidic residues" evidence="1">
    <location>
        <begin position="253"/>
        <end position="272"/>
    </location>
</feature>
<dbReference type="AlphaFoldDB" id="A0A0L0NIH4"/>
<accession>A0A0L0NIH4</accession>
<proteinExistence type="predicted"/>
<comment type="caution">
    <text evidence="2">The sequence shown here is derived from an EMBL/GenBank/DDBJ whole genome shotgun (WGS) entry which is preliminary data.</text>
</comment>
<reference evidence="2 3" key="1">
    <citation type="journal article" date="2015" name="BMC Genomics">
        <title>The genome of the truffle-parasite Tolypocladium ophioglossoides and the evolution of antifungal peptaibiotics.</title>
        <authorList>
            <person name="Quandt C.A."/>
            <person name="Bushley K.E."/>
            <person name="Spatafora J.W."/>
        </authorList>
    </citation>
    <scope>NUCLEOTIDE SEQUENCE [LARGE SCALE GENOMIC DNA]</scope>
    <source>
        <strain evidence="2 3">CBS 100239</strain>
    </source>
</reference>
<evidence type="ECO:0000313" key="2">
    <source>
        <dbReference type="EMBL" id="KND93510.1"/>
    </source>
</evidence>
<keyword evidence="3" id="KW-1185">Reference proteome</keyword>
<sequence>MFGDAELENVTLRIPSTQGSQSSTASRLKYQPVESLRWLAPLASPSDGIIRLLGHSSWRPADRLTESQLAAEERPRATGTHHLTGSVLDKIAHGLVGSYWETATREEQMTQVVEAAKMAFAHGFIATLPNGYETEIGQGGGLLSGGQNRRVAVARSVSQPKALLDEALDKASEGRTTIATAHNGQHRRDEEGQQRLVGDSGKPHRRGRCLPNARLLKVQNLTASAGAAEDAIGGSADVAKTLSRYVAAEQVRTEAQKERDKYDSHGCPHESPHQGGPVDILAEAAAKYPPPAVWVNHDPEMETCVAQPLIRTFEVLKAGLPLYLRTRIWQEFFNRPRVLEFICSSCEQQPSGCTSWRPTDQKPPVAPDDADRLHAFATLTRSRQENFLLDHCLDAEARLVAHQIGRDTVYMPTTYAQPDESDSDESGPDESDAYESNSDDGDSQESEFDIGIPHVQRTATLDEYTKMTRPRRVCRVDYLRVNFEIDAFKCTHFPLCRTATAILWSGWSGKIRELVLPASCLAAGNDVFPHIVRRLSGLKVLSFDGDWSSPTNLYSRPLPADIFHQLHELDRYIRANDLQTDHQEEYRKWRKSQFETDLYDRVPPDMRKWLPGYDRKAKMAPTKKESWIEFSPGRDVALRAIDYVNGRVFSIQPPL</sequence>
<feature type="region of interest" description="Disordered" evidence="1">
    <location>
        <begin position="413"/>
        <end position="452"/>
    </location>
</feature>
<dbReference type="STRING" id="1163406.A0A0L0NIH4"/>
<protein>
    <submittedName>
        <fullName evidence="2">ABC transporter B family member 15</fullName>
    </submittedName>
</protein>
<evidence type="ECO:0000313" key="3">
    <source>
        <dbReference type="Proteomes" id="UP000036947"/>
    </source>
</evidence>
<feature type="non-terminal residue" evidence="2">
    <location>
        <position position="655"/>
    </location>
</feature>
<gene>
    <name evidence="2" type="ORF">TOPH_01418</name>
</gene>
<dbReference type="SUPFAM" id="SSF52540">
    <property type="entry name" value="P-loop containing nucleoside triphosphate hydrolases"/>
    <property type="match status" value="1"/>
</dbReference>
<dbReference type="Proteomes" id="UP000036947">
    <property type="component" value="Unassembled WGS sequence"/>
</dbReference>
<organism evidence="2 3">
    <name type="scientific">Tolypocladium ophioglossoides (strain CBS 100239)</name>
    <name type="common">Snaketongue truffleclub</name>
    <name type="synonym">Elaphocordyceps ophioglossoides</name>
    <dbReference type="NCBI Taxonomy" id="1163406"/>
    <lineage>
        <taxon>Eukaryota</taxon>
        <taxon>Fungi</taxon>
        <taxon>Dikarya</taxon>
        <taxon>Ascomycota</taxon>
        <taxon>Pezizomycotina</taxon>
        <taxon>Sordariomycetes</taxon>
        <taxon>Hypocreomycetidae</taxon>
        <taxon>Hypocreales</taxon>
        <taxon>Ophiocordycipitaceae</taxon>
        <taxon>Tolypocladium</taxon>
    </lineage>
</organism>
<dbReference type="PANTHER" id="PTHR24222:SF79">
    <property type="entry name" value="ATP BINDING CASSETTE SUBFAMILY B"/>
    <property type="match status" value="1"/>
</dbReference>
<dbReference type="InterPro" id="IPR039421">
    <property type="entry name" value="Type_1_exporter"/>
</dbReference>
<dbReference type="EMBL" id="LFRF01000003">
    <property type="protein sequence ID" value="KND93510.1"/>
    <property type="molecule type" value="Genomic_DNA"/>
</dbReference>
<dbReference type="GO" id="GO:0005886">
    <property type="term" value="C:plasma membrane"/>
    <property type="evidence" value="ECO:0007669"/>
    <property type="project" value="TreeGrafter"/>
</dbReference>
<name>A0A0L0NIH4_TOLOC</name>
<dbReference type="InterPro" id="IPR027417">
    <property type="entry name" value="P-loop_NTPase"/>
</dbReference>
<feature type="region of interest" description="Disordered" evidence="1">
    <location>
        <begin position="179"/>
        <end position="208"/>
    </location>
</feature>
<feature type="compositionally biased region" description="Acidic residues" evidence="1">
    <location>
        <begin position="419"/>
        <end position="448"/>
    </location>
</feature>
<evidence type="ECO:0000256" key="1">
    <source>
        <dbReference type="SAM" id="MobiDB-lite"/>
    </source>
</evidence>
<dbReference type="Gene3D" id="3.40.50.300">
    <property type="entry name" value="P-loop containing nucleotide triphosphate hydrolases"/>
    <property type="match status" value="1"/>
</dbReference>
<feature type="region of interest" description="Disordered" evidence="1">
    <location>
        <begin position="253"/>
        <end position="277"/>
    </location>
</feature>
<dbReference type="PANTHER" id="PTHR24222">
    <property type="entry name" value="ABC TRANSPORTER B FAMILY"/>
    <property type="match status" value="1"/>
</dbReference>